<dbReference type="EMBL" id="JAOBZK010000031">
    <property type="protein sequence ID" value="MDH1180409.1"/>
    <property type="molecule type" value="Genomic_DNA"/>
</dbReference>
<reference evidence="2 3" key="1">
    <citation type="submission" date="2022-09" db="EMBL/GenBank/DDBJ databases">
        <title>Intensive care unit water sources are persistently colonized with multi-drug resistant bacteria and are the site of extensive horizontal gene transfer of antibiotic resistance genes.</title>
        <authorList>
            <person name="Diorio-Toth L."/>
        </authorList>
    </citation>
    <scope>NUCLEOTIDE SEQUENCE [LARGE SCALE GENOMIC DNA]</scope>
    <source>
        <strain evidence="2 3">GD03967</strain>
    </source>
</reference>
<accession>A0ABD4YZA3</accession>
<organism evidence="2 3">
    <name type="scientific">Achromobacter mucicolens</name>
    <dbReference type="NCBI Taxonomy" id="1389922"/>
    <lineage>
        <taxon>Bacteria</taxon>
        <taxon>Pseudomonadati</taxon>
        <taxon>Pseudomonadota</taxon>
        <taxon>Betaproteobacteria</taxon>
        <taxon>Burkholderiales</taxon>
        <taxon>Alcaligenaceae</taxon>
        <taxon>Achromobacter</taxon>
    </lineage>
</organism>
<dbReference type="SUPFAM" id="SSF75304">
    <property type="entry name" value="Amidase signature (AS) enzymes"/>
    <property type="match status" value="1"/>
</dbReference>
<evidence type="ECO:0000313" key="3">
    <source>
        <dbReference type="Proteomes" id="UP001158644"/>
    </source>
</evidence>
<proteinExistence type="predicted"/>
<dbReference type="InterPro" id="IPR000120">
    <property type="entry name" value="Amidase"/>
</dbReference>
<dbReference type="Gene3D" id="3.90.1300.10">
    <property type="entry name" value="Amidase signature (AS) domain"/>
    <property type="match status" value="1"/>
</dbReference>
<gene>
    <name evidence="2" type="ORF">N5C72_20190</name>
</gene>
<name>A0ABD4YZA3_9BURK</name>
<protein>
    <submittedName>
        <fullName evidence="2">Amidase</fullName>
    </submittedName>
</protein>
<comment type="caution">
    <text evidence="2">The sequence shown here is derived from an EMBL/GenBank/DDBJ whole genome shotgun (WGS) entry which is preliminary data.</text>
</comment>
<dbReference type="AlphaFoldDB" id="A0ABD4YZA3"/>
<dbReference type="InterPro" id="IPR023631">
    <property type="entry name" value="Amidase_dom"/>
</dbReference>
<dbReference type="RefSeq" id="WP_279991647.1">
    <property type="nucleotide sequence ID" value="NZ_JAOBZK010000031.1"/>
</dbReference>
<dbReference type="InterPro" id="IPR036928">
    <property type="entry name" value="AS_sf"/>
</dbReference>
<dbReference type="Pfam" id="PF01425">
    <property type="entry name" value="Amidase"/>
    <property type="match status" value="1"/>
</dbReference>
<dbReference type="PANTHER" id="PTHR11895:SF151">
    <property type="entry name" value="GLUTAMYL-TRNA(GLN) AMIDOTRANSFERASE SUBUNIT A"/>
    <property type="match status" value="1"/>
</dbReference>
<dbReference type="PANTHER" id="PTHR11895">
    <property type="entry name" value="TRANSAMIDASE"/>
    <property type="match status" value="1"/>
</dbReference>
<evidence type="ECO:0000259" key="1">
    <source>
        <dbReference type="Pfam" id="PF01425"/>
    </source>
</evidence>
<dbReference type="Proteomes" id="UP001158644">
    <property type="component" value="Unassembled WGS sequence"/>
</dbReference>
<evidence type="ECO:0000313" key="2">
    <source>
        <dbReference type="EMBL" id="MDH1180409.1"/>
    </source>
</evidence>
<feature type="domain" description="Amidase" evidence="1">
    <location>
        <begin position="39"/>
        <end position="426"/>
    </location>
</feature>
<sequence length="443" mass="47419">MTATKAPGRPAPSARAHLTLAEGLRALDKGTLSAEAWAQACLERIAQRNQDVKAWVHVAGEAALAQARAIDRRGRRTRYEGAPIGIKDTIDTADMPTELGEPEIFTGRQPTQDAPVVTRAREQGFVLLGKNTVSRHAIMLPGPCRNPHDLTRSPAASSAGSGAAVADFMAPLSIGTQTAGSILRPASFSGAVGFKPTLDAIPYVGIRSYSRPLDVIGPLCRSVEDAQLFMHAFVGDPRFASSLESGNALRLGVWRPRAWPEAEPAAQAVFEECLSRLTAAGVSLQVLSMPAAYEEIGDIQDVIMAYDLAREYAHIRRDHAALCDPELLAYLALGDTYTDADYAAALDAADKCRRAFYDIARDVDAIIMPATLGVATPAESTGSSVFIRAWSLLHNPSISLPVGRSPEGLPLAVQLVGFQKEDPKLLQHARRVESILGNRAGET</sequence>